<proteinExistence type="predicted"/>
<dbReference type="InterPro" id="IPR009387">
    <property type="entry name" value="HigB-2"/>
</dbReference>
<organism evidence="1">
    <name type="scientific">blood disease bacterium R229</name>
    <dbReference type="NCBI Taxonomy" id="741978"/>
    <lineage>
        <taxon>Bacteria</taxon>
        <taxon>Pseudomonadati</taxon>
        <taxon>Pseudomonadota</taxon>
        <taxon>Betaproteobacteria</taxon>
        <taxon>Burkholderiales</taxon>
        <taxon>Burkholderiaceae</taxon>
        <taxon>Ralstonia</taxon>
        <taxon>Ralstonia solanacearum species complex</taxon>
    </lineage>
</organism>
<evidence type="ECO:0000313" key="1">
    <source>
        <dbReference type="EMBL" id="CCA81006.1"/>
    </source>
</evidence>
<sequence length="48" mass="5537">MFLFAKRDRDNIDARELAAFRKLASDFGQCASADIDRLVELKDHVLVR</sequence>
<protein>
    <submittedName>
        <fullName evidence="1">Uncharacterized protein</fullName>
    </submittedName>
</protein>
<dbReference type="AlphaFoldDB" id="G2ZPP3"/>
<accession>G2ZPP3</accession>
<reference evidence="1" key="2">
    <citation type="submission" date="2011-04" db="EMBL/GenBank/DDBJ databases">
        <authorList>
            <person name="Genoscope - CEA"/>
        </authorList>
    </citation>
    <scope>NUCLEOTIDE SEQUENCE</scope>
    <source>
        <strain evidence="1">R229</strain>
    </source>
</reference>
<gene>
    <name evidence="1" type="ORF">BDB_120052</name>
</gene>
<dbReference type="EMBL" id="FR854068">
    <property type="protein sequence ID" value="CCA81006.1"/>
    <property type="molecule type" value="Genomic_DNA"/>
</dbReference>
<dbReference type="Pfam" id="PF06296">
    <property type="entry name" value="RelE"/>
    <property type="match status" value="1"/>
</dbReference>
<reference evidence="1" key="1">
    <citation type="journal article" date="2011" name="PLoS ONE">
        <title>Ralstonia syzygii, the Blood Disease Bacterium and some Asian R. solanacearum strains form a single genomic species despite divergent lifestyles.</title>
        <authorList>
            <person name="Remenant B."/>
            <person name="de Cambiaire J.C."/>
            <person name="Cellier G."/>
            <person name="Jacobs J.M."/>
            <person name="Mangenot S."/>
            <person name="Barbe V."/>
            <person name="Lajus A."/>
            <person name="Vallenet D."/>
            <person name="Medigue C."/>
            <person name="Fegan M."/>
            <person name="Allen C."/>
            <person name="Prior P."/>
        </authorList>
    </citation>
    <scope>NUCLEOTIDE SEQUENCE</scope>
    <source>
        <strain evidence="1">R229</strain>
    </source>
</reference>
<name>G2ZPP3_9RALS</name>